<dbReference type="EMBL" id="ML996145">
    <property type="protein sequence ID" value="KAF2734644.1"/>
    <property type="molecule type" value="Genomic_DNA"/>
</dbReference>
<organism evidence="2 3">
    <name type="scientific">Polyplosphaeria fusca</name>
    <dbReference type="NCBI Taxonomy" id="682080"/>
    <lineage>
        <taxon>Eukaryota</taxon>
        <taxon>Fungi</taxon>
        <taxon>Dikarya</taxon>
        <taxon>Ascomycota</taxon>
        <taxon>Pezizomycotina</taxon>
        <taxon>Dothideomycetes</taxon>
        <taxon>Pleosporomycetidae</taxon>
        <taxon>Pleosporales</taxon>
        <taxon>Tetraplosphaeriaceae</taxon>
        <taxon>Polyplosphaeria</taxon>
    </lineage>
</organism>
<dbReference type="Proteomes" id="UP000799444">
    <property type="component" value="Unassembled WGS sequence"/>
</dbReference>
<reference evidence="2" key="1">
    <citation type="journal article" date="2020" name="Stud. Mycol.">
        <title>101 Dothideomycetes genomes: a test case for predicting lifestyles and emergence of pathogens.</title>
        <authorList>
            <person name="Haridas S."/>
            <person name="Albert R."/>
            <person name="Binder M."/>
            <person name="Bloem J."/>
            <person name="Labutti K."/>
            <person name="Salamov A."/>
            <person name="Andreopoulos B."/>
            <person name="Baker S."/>
            <person name="Barry K."/>
            <person name="Bills G."/>
            <person name="Bluhm B."/>
            <person name="Cannon C."/>
            <person name="Castanera R."/>
            <person name="Culley D."/>
            <person name="Daum C."/>
            <person name="Ezra D."/>
            <person name="Gonzalez J."/>
            <person name="Henrissat B."/>
            <person name="Kuo A."/>
            <person name="Liang C."/>
            <person name="Lipzen A."/>
            <person name="Lutzoni F."/>
            <person name="Magnuson J."/>
            <person name="Mondo S."/>
            <person name="Nolan M."/>
            <person name="Ohm R."/>
            <person name="Pangilinan J."/>
            <person name="Park H.-J."/>
            <person name="Ramirez L."/>
            <person name="Alfaro M."/>
            <person name="Sun H."/>
            <person name="Tritt A."/>
            <person name="Yoshinaga Y."/>
            <person name="Zwiers L.-H."/>
            <person name="Turgeon B."/>
            <person name="Goodwin S."/>
            <person name="Spatafora J."/>
            <person name="Crous P."/>
            <person name="Grigoriev I."/>
        </authorList>
    </citation>
    <scope>NUCLEOTIDE SEQUENCE</scope>
    <source>
        <strain evidence="2">CBS 125425</strain>
    </source>
</reference>
<evidence type="ECO:0000313" key="2">
    <source>
        <dbReference type="EMBL" id="KAF2734644.1"/>
    </source>
</evidence>
<dbReference type="AlphaFoldDB" id="A0A9P4R0T4"/>
<comment type="caution">
    <text evidence="2">The sequence shown here is derived from an EMBL/GenBank/DDBJ whole genome shotgun (WGS) entry which is preliminary data.</text>
</comment>
<protein>
    <submittedName>
        <fullName evidence="2">Uncharacterized protein</fullName>
    </submittedName>
</protein>
<proteinExistence type="predicted"/>
<keyword evidence="3" id="KW-1185">Reference proteome</keyword>
<sequence length="228" mass="24544">MLIQVTRDLAEALIAEGLATVPEGQQAQEQAKEIPGELSEKLQEIKKILVEQDKKAAGNSGIGASAVNEGDLGAPGELPGGEAAESGNSYLSTEASVGGSTINDDPEVFDLDSGLDIPGPDLPGPGFVVNGDLANDLARLAMNAIPTNRNLPPHQTDFSRLTVQYCIMVTNKDETFQIEIDPNNVTDPEKSTVQGMENLWKFLVEHEISEDVRLRTIYDTARNMLRSD</sequence>
<accession>A0A9P4R0T4</accession>
<feature type="region of interest" description="Disordered" evidence="1">
    <location>
        <begin position="67"/>
        <end position="87"/>
    </location>
</feature>
<evidence type="ECO:0000313" key="3">
    <source>
        <dbReference type="Proteomes" id="UP000799444"/>
    </source>
</evidence>
<name>A0A9P4R0T4_9PLEO</name>
<evidence type="ECO:0000256" key="1">
    <source>
        <dbReference type="SAM" id="MobiDB-lite"/>
    </source>
</evidence>
<gene>
    <name evidence="2" type="ORF">EJ04DRAFT_231016</name>
</gene>
<feature type="compositionally biased region" description="Low complexity" evidence="1">
    <location>
        <begin position="69"/>
        <end position="87"/>
    </location>
</feature>